<dbReference type="EMBL" id="SPHZ02000006">
    <property type="protein sequence ID" value="KAF0911839.1"/>
    <property type="molecule type" value="Genomic_DNA"/>
</dbReference>
<proteinExistence type="predicted"/>
<gene>
    <name evidence="2" type="ORF">E2562_012324</name>
</gene>
<evidence type="ECO:0000313" key="2">
    <source>
        <dbReference type="EMBL" id="KAF0911839.1"/>
    </source>
</evidence>
<dbReference type="Proteomes" id="UP000479710">
    <property type="component" value="Unassembled WGS sequence"/>
</dbReference>
<feature type="region of interest" description="Disordered" evidence="1">
    <location>
        <begin position="1"/>
        <end position="21"/>
    </location>
</feature>
<name>A0A6G1DHD0_9ORYZ</name>
<feature type="compositionally biased region" description="Basic and acidic residues" evidence="1">
    <location>
        <begin position="1"/>
        <end position="14"/>
    </location>
</feature>
<keyword evidence="3" id="KW-1185">Reference proteome</keyword>
<evidence type="ECO:0000256" key="1">
    <source>
        <dbReference type="SAM" id="MobiDB-lite"/>
    </source>
</evidence>
<organism evidence="2 3">
    <name type="scientific">Oryza meyeriana var. granulata</name>
    <dbReference type="NCBI Taxonomy" id="110450"/>
    <lineage>
        <taxon>Eukaryota</taxon>
        <taxon>Viridiplantae</taxon>
        <taxon>Streptophyta</taxon>
        <taxon>Embryophyta</taxon>
        <taxon>Tracheophyta</taxon>
        <taxon>Spermatophyta</taxon>
        <taxon>Magnoliopsida</taxon>
        <taxon>Liliopsida</taxon>
        <taxon>Poales</taxon>
        <taxon>Poaceae</taxon>
        <taxon>BOP clade</taxon>
        <taxon>Oryzoideae</taxon>
        <taxon>Oryzeae</taxon>
        <taxon>Oryzinae</taxon>
        <taxon>Oryza</taxon>
        <taxon>Oryza meyeriana</taxon>
    </lineage>
</organism>
<dbReference type="AlphaFoldDB" id="A0A6G1DHD0"/>
<comment type="caution">
    <text evidence="2">The sequence shown here is derived from an EMBL/GenBank/DDBJ whole genome shotgun (WGS) entry which is preliminary data.</text>
</comment>
<protein>
    <submittedName>
        <fullName evidence="2">Uncharacterized protein</fullName>
    </submittedName>
</protein>
<accession>A0A6G1DHD0</accession>
<sequence>MLPEDPRCHNHGSEEEYSQFDPDAADEVDGSLQQAIGEASTQQLIIDDGGPCSGRRGQQGVAVEARRRPDSEGSMATGRRGDGVQTAWIDGG</sequence>
<evidence type="ECO:0000313" key="3">
    <source>
        <dbReference type="Proteomes" id="UP000479710"/>
    </source>
</evidence>
<feature type="region of interest" description="Disordered" evidence="1">
    <location>
        <begin position="45"/>
        <end position="92"/>
    </location>
</feature>
<reference evidence="2 3" key="1">
    <citation type="submission" date="2019-11" db="EMBL/GenBank/DDBJ databases">
        <title>Whole genome sequence of Oryza granulata.</title>
        <authorList>
            <person name="Li W."/>
        </authorList>
    </citation>
    <scope>NUCLEOTIDE SEQUENCE [LARGE SCALE GENOMIC DNA]</scope>
    <source>
        <strain evidence="3">cv. Menghai</strain>
        <tissue evidence="2">Leaf</tissue>
    </source>
</reference>